<keyword evidence="3" id="KW-1185">Reference proteome</keyword>
<evidence type="ECO:0000256" key="1">
    <source>
        <dbReference type="SAM" id="Phobius"/>
    </source>
</evidence>
<name>A0A9D4GFM0_DREPO</name>
<dbReference type="EMBL" id="JAIWYP010000005">
    <property type="protein sequence ID" value="KAH3816220.1"/>
    <property type="molecule type" value="Genomic_DNA"/>
</dbReference>
<reference evidence="2" key="1">
    <citation type="journal article" date="2019" name="bioRxiv">
        <title>The Genome of the Zebra Mussel, Dreissena polymorpha: A Resource for Invasive Species Research.</title>
        <authorList>
            <person name="McCartney M.A."/>
            <person name="Auch B."/>
            <person name="Kono T."/>
            <person name="Mallez S."/>
            <person name="Zhang Y."/>
            <person name="Obille A."/>
            <person name="Becker A."/>
            <person name="Abrahante J.E."/>
            <person name="Garbe J."/>
            <person name="Badalamenti J.P."/>
            <person name="Herman A."/>
            <person name="Mangelson H."/>
            <person name="Liachko I."/>
            <person name="Sullivan S."/>
            <person name="Sone E.D."/>
            <person name="Koren S."/>
            <person name="Silverstein K.A.T."/>
            <person name="Beckman K.B."/>
            <person name="Gohl D.M."/>
        </authorList>
    </citation>
    <scope>NUCLEOTIDE SEQUENCE</scope>
    <source>
        <strain evidence="2">Duluth1</strain>
        <tissue evidence="2">Whole animal</tissue>
    </source>
</reference>
<evidence type="ECO:0000313" key="2">
    <source>
        <dbReference type="EMBL" id="KAH3816220.1"/>
    </source>
</evidence>
<keyword evidence="1" id="KW-1133">Transmembrane helix</keyword>
<evidence type="ECO:0000313" key="3">
    <source>
        <dbReference type="Proteomes" id="UP000828390"/>
    </source>
</evidence>
<protein>
    <submittedName>
        <fullName evidence="2">Uncharacterized protein</fullName>
    </submittedName>
</protein>
<keyword evidence="1" id="KW-0472">Membrane</keyword>
<proteinExistence type="predicted"/>
<dbReference type="AlphaFoldDB" id="A0A9D4GFM0"/>
<feature type="transmembrane region" description="Helical" evidence="1">
    <location>
        <begin position="24"/>
        <end position="41"/>
    </location>
</feature>
<accession>A0A9D4GFM0</accession>
<organism evidence="2 3">
    <name type="scientific">Dreissena polymorpha</name>
    <name type="common">Zebra mussel</name>
    <name type="synonym">Mytilus polymorpha</name>
    <dbReference type="NCBI Taxonomy" id="45954"/>
    <lineage>
        <taxon>Eukaryota</taxon>
        <taxon>Metazoa</taxon>
        <taxon>Spiralia</taxon>
        <taxon>Lophotrochozoa</taxon>
        <taxon>Mollusca</taxon>
        <taxon>Bivalvia</taxon>
        <taxon>Autobranchia</taxon>
        <taxon>Heteroconchia</taxon>
        <taxon>Euheterodonta</taxon>
        <taxon>Imparidentia</taxon>
        <taxon>Neoheterodontei</taxon>
        <taxon>Myida</taxon>
        <taxon>Dreissenoidea</taxon>
        <taxon>Dreissenidae</taxon>
        <taxon>Dreissena</taxon>
    </lineage>
</organism>
<reference evidence="2" key="2">
    <citation type="submission" date="2020-11" db="EMBL/GenBank/DDBJ databases">
        <authorList>
            <person name="McCartney M.A."/>
            <person name="Auch B."/>
            <person name="Kono T."/>
            <person name="Mallez S."/>
            <person name="Becker A."/>
            <person name="Gohl D.M."/>
            <person name="Silverstein K.A.T."/>
            <person name="Koren S."/>
            <person name="Bechman K.B."/>
            <person name="Herman A."/>
            <person name="Abrahante J.E."/>
            <person name="Garbe J."/>
        </authorList>
    </citation>
    <scope>NUCLEOTIDE SEQUENCE</scope>
    <source>
        <strain evidence="2">Duluth1</strain>
        <tissue evidence="2">Whole animal</tissue>
    </source>
</reference>
<sequence>MILLTQTTLALFQAEKEYKEVRTISVMAMPAMSVFFAFKFASSMESDSKWK</sequence>
<dbReference type="Proteomes" id="UP000828390">
    <property type="component" value="Unassembled WGS sequence"/>
</dbReference>
<comment type="caution">
    <text evidence="2">The sequence shown here is derived from an EMBL/GenBank/DDBJ whole genome shotgun (WGS) entry which is preliminary data.</text>
</comment>
<gene>
    <name evidence="2" type="ORF">DPMN_117732</name>
</gene>
<keyword evidence="1" id="KW-0812">Transmembrane</keyword>